<dbReference type="InterPro" id="IPR029045">
    <property type="entry name" value="ClpP/crotonase-like_dom_sf"/>
</dbReference>
<dbReference type="Proteomes" id="UP000182589">
    <property type="component" value="Unassembled WGS sequence"/>
</dbReference>
<dbReference type="PANTHER" id="PTHR43684:SF4">
    <property type="entry name" value="ENOYL-COA HYDRATASE_ISOMERASE FAMILY PROTEIN (AFU_ORTHOLOGUE AFUA_1G01890)"/>
    <property type="match status" value="1"/>
</dbReference>
<dbReference type="Pfam" id="PF00378">
    <property type="entry name" value="ECH_1"/>
    <property type="match status" value="1"/>
</dbReference>
<keyword evidence="5" id="KW-1185">Reference proteome</keyword>
<evidence type="ECO:0000313" key="4">
    <source>
        <dbReference type="EMBL" id="SDW32831.1"/>
    </source>
</evidence>
<sequence>MEHLVVETKEGVRTLTLNRPERLNAIHDPLSCELIQALEEASADDEVRVVVITGSGRGFCAGLDLIDFSQRQSSATSRHHQLDELGWVGRQALAIVHCDKPVIAAVNGIAAGAGLALALACDMRFMSASARLTTGYIRRGLSPDAGMTYFLPRLVGQAKACELILTGRDIYPEEAERIGLVNGIFSDDVFHEQVSHVARELASGPPIAMTFSKRLLVASLDADLTTILKEEFSLIKQCFGTKDVQEGIQAFVDKRKPVFRGE</sequence>
<reference evidence="4" key="2">
    <citation type="submission" date="2016-10" db="EMBL/GenBank/DDBJ databases">
        <authorList>
            <person name="de Groot N.N."/>
        </authorList>
    </citation>
    <scope>NUCLEOTIDE SEQUENCE [LARGE SCALE GENOMIC DNA]</scope>
    <source>
        <strain evidence="4">DSM 12489</strain>
    </source>
</reference>
<evidence type="ECO:0000256" key="1">
    <source>
        <dbReference type="ARBA" id="ARBA00005254"/>
    </source>
</evidence>
<dbReference type="STRING" id="89784.SAMN04489725_104145"/>
<evidence type="ECO:0000313" key="5">
    <source>
        <dbReference type="Proteomes" id="UP000182589"/>
    </source>
</evidence>
<dbReference type="PANTHER" id="PTHR43684">
    <property type="match status" value="1"/>
</dbReference>
<proteinExistence type="inferred from homology"/>
<dbReference type="RefSeq" id="WP_040290186.1">
    <property type="nucleotide sequence ID" value="NZ_BSRA01000001.1"/>
</dbReference>
<dbReference type="CDD" id="cd06558">
    <property type="entry name" value="crotonase-like"/>
    <property type="match status" value="1"/>
</dbReference>
<accession>A0A1H2SMI0</accession>
<dbReference type="PROSITE" id="PS00166">
    <property type="entry name" value="ENOYL_COA_HYDRATASE"/>
    <property type="match status" value="1"/>
</dbReference>
<dbReference type="InterPro" id="IPR001753">
    <property type="entry name" value="Enoyl-CoA_hydra/iso"/>
</dbReference>
<evidence type="ECO:0000256" key="2">
    <source>
        <dbReference type="RuleBase" id="RU003707"/>
    </source>
</evidence>
<dbReference type="Gene3D" id="3.90.226.10">
    <property type="entry name" value="2-enoyl-CoA Hydratase, Chain A, domain 1"/>
    <property type="match status" value="1"/>
</dbReference>
<dbReference type="EMBL" id="FNOJ01000004">
    <property type="protein sequence ID" value="SDW32831.1"/>
    <property type="molecule type" value="Genomic_DNA"/>
</dbReference>
<reference evidence="3" key="3">
    <citation type="submission" date="2023-02" db="EMBL/GenBank/DDBJ databases">
        <title>Proposal of a novel subspecies: Alicyclobacillus hesperidum subspecies aegle.</title>
        <authorList>
            <person name="Goto K."/>
            <person name="Fujii T."/>
            <person name="Yasui K."/>
            <person name="Mochida K."/>
            <person name="Kato-Tanaka Y."/>
            <person name="Morohoshi S."/>
            <person name="An S.Y."/>
            <person name="Kasai H."/>
            <person name="Yokota A."/>
        </authorList>
    </citation>
    <scope>NUCLEOTIDE SEQUENCE</scope>
    <source>
        <strain evidence="3">DSM 12766</strain>
    </source>
</reference>
<gene>
    <name evidence="3" type="ORF">Heshes_01350</name>
    <name evidence="4" type="ORF">SAMN04489725_104145</name>
</gene>
<organism evidence="4 5">
    <name type="scientific">Alicyclobacillus hesperidum</name>
    <dbReference type="NCBI Taxonomy" id="89784"/>
    <lineage>
        <taxon>Bacteria</taxon>
        <taxon>Bacillati</taxon>
        <taxon>Bacillota</taxon>
        <taxon>Bacilli</taxon>
        <taxon>Bacillales</taxon>
        <taxon>Alicyclobacillaceae</taxon>
        <taxon>Alicyclobacillus</taxon>
    </lineage>
</organism>
<evidence type="ECO:0000313" key="3">
    <source>
        <dbReference type="EMBL" id="GLV12451.1"/>
    </source>
</evidence>
<dbReference type="InterPro" id="IPR051053">
    <property type="entry name" value="ECH/Chromodomain_protein"/>
</dbReference>
<dbReference type="InterPro" id="IPR018376">
    <property type="entry name" value="Enoyl-CoA_hyd/isom_CS"/>
</dbReference>
<dbReference type="EMBL" id="BSRA01000001">
    <property type="protein sequence ID" value="GLV12451.1"/>
    <property type="molecule type" value="Genomic_DNA"/>
</dbReference>
<reference evidence="5" key="1">
    <citation type="submission" date="2016-10" db="EMBL/GenBank/DDBJ databases">
        <authorList>
            <person name="Varghese N."/>
        </authorList>
    </citation>
    <scope>NUCLEOTIDE SEQUENCE [LARGE SCALE GENOMIC DNA]</scope>
    <source>
        <strain evidence="5">DSM 12489</strain>
    </source>
</reference>
<protein>
    <submittedName>
        <fullName evidence="4">2-(1,2-epoxy-1,2-dihydrophenyl)acetyl-CoA isomerase</fullName>
    </submittedName>
    <submittedName>
        <fullName evidence="3">Enoyl-CoA hydratase</fullName>
    </submittedName>
</protein>
<dbReference type="Proteomes" id="UP001157137">
    <property type="component" value="Unassembled WGS sequence"/>
</dbReference>
<comment type="similarity">
    <text evidence="1 2">Belongs to the enoyl-CoA hydratase/isomerase family.</text>
</comment>
<dbReference type="AlphaFoldDB" id="A0A1H2SMI0"/>
<dbReference type="SUPFAM" id="SSF52096">
    <property type="entry name" value="ClpP/crotonase"/>
    <property type="match status" value="1"/>
</dbReference>
<name>A0A1H2SMI0_9BACL</name>
<dbReference type="GO" id="GO:0016853">
    <property type="term" value="F:isomerase activity"/>
    <property type="evidence" value="ECO:0007669"/>
    <property type="project" value="UniProtKB-KW"/>
</dbReference>
<keyword evidence="4" id="KW-0413">Isomerase</keyword>